<reference evidence="2 3" key="2">
    <citation type="submission" date="2020-06" db="EMBL/GenBank/DDBJ databases">
        <title>Ramlibacter rhizophilus sp. nov., isolated from rhizosphere soil of national flower Mugunghwa from South Korea.</title>
        <authorList>
            <person name="Zheng-Fei Y."/>
            <person name="Huan T."/>
        </authorList>
    </citation>
    <scope>NUCLEOTIDE SEQUENCE [LARGE SCALE GENOMIC DNA]</scope>
    <source>
        <strain evidence="2 3">B156</strain>
    </source>
</reference>
<keyword evidence="3" id="KW-1185">Reference proteome</keyword>
<feature type="transmembrane region" description="Helical" evidence="1">
    <location>
        <begin position="6"/>
        <end position="29"/>
    </location>
</feature>
<feature type="transmembrane region" description="Helical" evidence="1">
    <location>
        <begin position="175"/>
        <end position="194"/>
    </location>
</feature>
<feature type="transmembrane region" description="Helical" evidence="1">
    <location>
        <begin position="251"/>
        <end position="273"/>
    </location>
</feature>
<feature type="transmembrane region" description="Helical" evidence="1">
    <location>
        <begin position="226"/>
        <end position="244"/>
    </location>
</feature>
<feature type="transmembrane region" description="Helical" evidence="1">
    <location>
        <begin position="119"/>
        <end position="139"/>
    </location>
</feature>
<feature type="transmembrane region" description="Helical" evidence="1">
    <location>
        <begin position="36"/>
        <end position="57"/>
    </location>
</feature>
<organism evidence="2 3">
    <name type="scientific">Ramlibacter montanisoli</name>
    <dbReference type="NCBI Taxonomy" id="2732512"/>
    <lineage>
        <taxon>Bacteria</taxon>
        <taxon>Pseudomonadati</taxon>
        <taxon>Pseudomonadota</taxon>
        <taxon>Betaproteobacteria</taxon>
        <taxon>Burkholderiales</taxon>
        <taxon>Comamonadaceae</taxon>
        <taxon>Ramlibacter</taxon>
    </lineage>
</organism>
<protein>
    <submittedName>
        <fullName evidence="2">Uncharacterized protein</fullName>
    </submittedName>
</protein>
<comment type="caution">
    <text evidence="2">The sequence shown here is derived from an EMBL/GenBank/DDBJ whole genome shotgun (WGS) entry which is preliminary data.</text>
</comment>
<evidence type="ECO:0000313" key="2">
    <source>
        <dbReference type="EMBL" id="NNU44103.1"/>
    </source>
</evidence>
<dbReference type="AlphaFoldDB" id="A0A849KJ90"/>
<name>A0A849KJ90_9BURK</name>
<dbReference type="Proteomes" id="UP000552954">
    <property type="component" value="Unassembled WGS sequence"/>
</dbReference>
<keyword evidence="1" id="KW-0472">Membrane</keyword>
<feature type="transmembrane region" description="Helical" evidence="1">
    <location>
        <begin position="201"/>
        <end position="220"/>
    </location>
</feature>
<dbReference type="RefSeq" id="WP_171560456.1">
    <property type="nucleotide sequence ID" value="NZ_JABFCS010000001.1"/>
</dbReference>
<accession>A0A849KJ90</accession>
<feature type="transmembrane region" description="Helical" evidence="1">
    <location>
        <begin position="151"/>
        <end position="169"/>
    </location>
</feature>
<feature type="transmembrane region" description="Helical" evidence="1">
    <location>
        <begin position="94"/>
        <end position="113"/>
    </location>
</feature>
<keyword evidence="1" id="KW-0812">Transmembrane</keyword>
<sequence>MPDTSFFLPLLLQSAVVPFGVALAVLAACRAARLDALASLLAVAAGFVASYFAILHAQWSPVPKVALDWLPWIAVAGAVAAIAGDKLPGAVSRFALRLLVSLVAGGLIVSSALGSLGPVKAALTALATGLALAGLWTLVTRPAQGAATRPLLLAVVAGGTGLVLMMDSSQSMGQLSGALAMALAACVLFALPAIGVRFTPAAAGLAVLLLGVLWATAHVYSGFSLGYVALLAGALLIDPLLGVIRRSERGGLPWVPAAVLTAIPVAVTVALAVKAMQESGGY</sequence>
<keyword evidence="1" id="KW-1133">Transmembrane helix</keyword>
<gene>
    <name evidence="2" type="ORF">HK415_14465</name>
</gene>
<evidence type="ECO:0000313" key="3">
    <source>
        <dbReference type="Proteomes" id="UP000552954"/>
    </source>
</evidence>
<reference evidence="2 3" key="1">
    <citation type="submission" date="2020-05" db="EMBL/GenBank/DDBJ databases">
        <authorList>
            <person name="Khan S.A."/>
            <person name="Jeon C.O."/>
            <person name="Chun B.H."/>
        </authorList>
    </citation>
    <scope>NUCLEOTIDE SEQUENCE [LARGE SCALE GENOMIC DNA]</scope>
    <source>
        <strain evidence="2 3">B156</strain>
    </source>
</reference>
<feature type="transmembrane region" description="Helical" evidence="1">
    <location>
        <begin position="69"/>
        <end position="87"/>
    </location>
</feature>
<proteinExistence type="predicted"/>
<evidence type="ECO:0000256" key="1">
    <source>
        <dbReference type="SAM" id="Phobius"/>
    </source>
</evidence>
<dbReference type="EMBL" id="JABFCS010000001">
    <property type="protein sequence ID" value="NNU44103.1"/>
    <property type="molecule type" value="Genomic_DNA"/>
</dbReference>